<accession>A0A0U1TYE5</accession>
<feature type="region of interest" description="Disordered" evidence="2">
    <location>
        <begin position="35"/>
        <end position="59"/>
    </location>
</feature>
<dbReference type="Gene3D" id="3.30.429.10">
    <property type="entry name" value="Macrophage Migration Inhibitory Factor"/>
    <property type="match status" value="1"/>
</dbReference>
<reference evidence="3" key="1">
    <citation type="submission" date="2007-10" db="EMBL/GenBank/DDBJ databases">
        <title>Classification and functional annotation of ESTs from venom glands of Isometrus maculatus.</title>
        <authorList>
            <person name="Li W."/>
            <person name="Ma Y."/>
            <person name="Zhao R."/>
            <person name="Cao Z."/>
        </authorList>
    </citation>
    <scope>NUCLEOTIDE SEQUENCE</scope>
    <source>
        <tissue evidence="3">Venom gland</tissue>
    </source>
</reference>
<evidence type="ECO:0000313" key="3">
    <source>
        <dbReference type="EMBL" id="ACD11906.1"/>
    </source>
</evidence>
<dbReference type="Pfam" id="PF01187">
    <property type="entry name" value="MIF"/>
    <property type="match status" value="1"/>
</dbReference>
<evidence type="ECO:0000256" key="2">
    <source>
        <dbReference type="SAM" id="MobiDB-lite"/>
    </source>
</evidence>
<evidence type="ECO:0000256" key="1">
    <source>
        <dbReference type="ARBA" id="ARBA00005851"/>
    </source>
</evidence>
<proteinExistence type="evidence at transcript level"/>
<name>A0A0U1TYE5_ISOMC</name>
<dbReference type="AlphaFoldDB" id="A0A0U1TYE5"/>
<dbReference type="SUPFAM" id="SSF55331">
    <property type="entry name" value="Tautomerase/MIF"/>
    <property type="match status" value="1"/>
</dbReference>
<dbReference type="InterPro" id="IPR014347">
    <property type="entry name" value="Tautomerase/MIF_sf"/>
</dbReference>
<protein>
    <submittedName>
        <fullName evidence="3">Uncharacterized protein</fullName>
    </submittedName>
</protein>
<sequence>MPTFTISTNLPKEKIPAEFLKTAAETLAKTLGKPLSDVHQFPKPGQGRRGLRRENLPRHPLISFRPQEGKISFVVKLFEKEVCPSERRNVLVKINFVKE</sequence>
<dbReference type="InterPro" id="IPR001398">
    <property type="entry name" value="Macrophage_inhib_fac"/>
</dbReference>
<dbReference type="EMBL" id="EU252331">
    <property type="protein sequence ID" value="ACD11906.1"/>
    <property type="molecule type" value="mRNA"/>
</dbReference>
<comment type="similarity">
    <text evidence="1">Belongs to the MIF family.</text>
</comment>
<organism evidence="3">
    <name type="scientific">Isometrus maculatus</name>
    <name type="common">Lesser brown scorpion</name>
    <name type="synonym">Scorpio maculatus</name>
    <dbReference type="NCBI Taxonomy" id="497827"/>
    <lineage>
        <taxon>Eukaryota</taxon>
        <taxon>Metazoa</taxon>
        <taxon>Ecdysozoa</taxon>
        <taxon>Arthropoda</taxon>
        <taxon>Chelicerata</taxon>
        <taxon>Arachnida</taxon>
        <taxon>Scorpiones</taxon>
        <taxon>Buthida</taxon>
        <taxon>Buthoidea</taxon>
        <taxon>Buthidae</taxon>
        <taxon>Isometrus</taxon>
    </lineage>
</organism>